<reference evidence="1 2" key="1">
    <citation type="submission" date="2020-01" db="EMBL/GenBank/DDBJ databases">
        <title>Bacteria diversity of Porities sp.</title>
        <authorList>
            <person name="Wang G."/>
        </authorList>
    </citation>
    <scope>NUCLEOTIDE SEQUENCE [LARGE SCALE GENOMIC DNA]</scope>
    <source>
        <strain evidence="1 2">R33</strain>
    </source>
</reference>
<dbReference type="SUPFAM" id="SSF52540">
    <property type="entry name" value="P-loop containing nucleoside triphosphate hydrolases"/>
    <property type="match status" value="1"/>
</dbReference>
<dbReference type="Gene3D" id="3.40.50.300">
    <property type="entry name" value="P-loop containing nucleotide triphosphate hydrolases"/>
    <property type="match status" value="1"/>
</dbReference>
<dbReference type="PANTHER" id="PTHR43883:SF1">
    <property type="entry name" value="GLUCONOKINASE"/>
    <property type="match status" value="1"/>
</dbReference>
<dbReference type="EMBL" id="WXYO01000007">
    <property type="protein sequence ID" value="NAS13739.1"/>
    <property type="molecule type" value="Genomic_DNA"/>
</dbReference>
<proteinExistence type="predicted"/>
<name>A0A6L9EHM9_9FLAO</name>
<protein>
    <submittedName>
        <fullName evidence="1">AAA family ATPase</fullName>
    </submittedName>
</protein>
<dbReference type="Pfam" id="PF13671">
    <property type="entry name" value="AAA_33"/>
    <property type="match status" value="1"/>
</dbReference>
<sequence>MIVFVSGLPGSGKSYFAIRLARIIDAEYINSDELRKKLFSKRTYSKGEKARVYDAMLQSMQGAMNRGMSVVLDATFHKKEIRNWFLQKTKGSVFFIEVWADEEITKERLKQNRPYSEADFGVYEIIRKQWEPLTKPHLTLQSTNSNIDEMLQKAMEYLKDDPRANR</sequence>
<dbReference type="Proteomes" id="UP000475249">
    <property type="component" value="Unassembled WGS sequence"/>
</dbReference>
<dbReference type="AlphaFoldDB" id="A0A6L9EHM9"/>
<dbReference type="RefSeq" id="WP_161436765.1">
    <property type="nucleotide sequence ID" value="NZ_WXYO01000007.1"/>
</dbReference>
<gene>
    <name evidence="1" type="ORF">GTQ38_17125</name>
</gene>
<evidence type="ECO:0000313" key="1">
    <source>
        <dbReference type="EMBL" id="NAS13739.1"/>
    </source>
</evidence>
<accession>A0A6L9EHM9</accession>
<dbReference type="InterPro" id="IPR052732">
    <property type="entry name" value="Cell-binding_unc_protein"/>
</dbReference>
<comment type="caution">
    <text evidence="1">The sequence shown here is derived from an EMBL/GenBank/DDBJ whole genome shotgun (WGS) entry which is preliminary data.</text>
</comment>
<organism evidence="1 2">
    <name type="scientific">Poritiphilus flavus</name>
    <dbReference type="NCBI Taxonomy" id="2697053"/>
    <lineage>
        <taxon>Bacteria</taxon>
        <taxon>Pseudomonadati</taxon>
        <taxon>Bacteroidota</taxon>
        <taxon>Flavobacteriia</taxon>
        <taxon>Flavobacteriales</taxon>
        <taxon>Flavobacteriaceae</taxon>
        <taxon>Poritiphilus</taxon>
    </lineage>
</organism>
<evidence type="ECO:0000313" key="2">
    <source>
        <dbReference type="Proteomes" id="UP000475249"/>
    </source>
</evidence>
<keyword evidence="2" id="KW-1185">Reference proteome</keyword>
<dbReference type="PANTHER" id="PTHR43883">
    <property type="entry name" value="SLR0207 PROTEIN"/>
    <property type="match status" value="1"/>
</dbReference>
<dbReference type="InterPro" id="IPR027417">
    <property type="entry name" value="P-loop_NTPase"/>
</dbReference>